<sequence length="249" mass="26828">MTLVIVKTVFLLGRVQLIYAAYQGCYQDSPVSRELYVNPGNYDPSYIDATECENLCGRQGYGYAGLTAGKVCLCGQTISSSPTGTCDVTCPGDVTQTCGTSDIYDSVYTAPVTMTGFKIVPANEVMETYALSTINFNITGGTSLIFNGTIYDGGPSFGPLTTQSVNYNIRRSGEVGITANVTSDIETLFDEKVLKVQTRVKQLTLSCEETVVMQTRFDCYLTVAMGTNLNISVDMGDGKVYTLKSSGML</sequence>
<dbReference type="Proteomes" id="UP000507470">
    <property type="component" value="Unassembled WGS sequence"/>
</dbReference>
<feature type="chain" id="PRO_5026714731" description="WSC domain-containing protein" evidence="1">
    <location>
        <begin position="21"/>
        <end position="249"/>
    </location>
</feature>
<organism evidence="3 4">
    <name type="scientific">Mytilus coruscus</name>
    <name type="common">Sea mussel</name>
    <dbReference type="NCBI Taxonomy" id="42192"/>
    <lineage>
        <taxon>Eukaryota</taxon>
        <taxon>Metazoa</taxon>
        <taxon>Spiralia</taxon>
        <taxon>Lophotrochozoa</taxon>
        <taxon>Mollusca</taxon>
        <taxon>Bivalvia</taxon>
        <taxon>Autobranchia</taxon>
        <taxon>Pteriomorphia</taxon>
        <taxon>Mytilida</taxon>
        <taxon>Mytiloidea</taxon>
        <taxon>Mytilidae</taxon>
        <taxon>Mytilinae</taxon>
        <taxon>Mytilus</taxon>
    </lineage>
</organism>
<reference evidence="3 4" key="1">
    <citation type="submission" date="2020-06" db="EMBL/GenBank/DDBJ databases">
        <authorList>
            <person name="Li R."/>
            <person name="Bekaert M."/>
        </authorList>
    </citation>
    <scope>NUCLEOTIDE SEQUENCE [LARGE SCALE GENOMIC DNA]</scope>
    <source>
        <strain evidence="4">wild</strain>
    </source>
</reference>
<dbReference type="OrthoDB" id="6159277at2759"/>
<dbReference type="SMART" id="SM00321">
    <property type="entry name" value="WSC"/>
    <property type="match status" value="1"/>
</dbReference>
<evidence type="ECO:0000313" key="4">
    <source>
        <dbReference type="Proteomes" id="UP000507470"/>
    </source>
</evidence>
<keyword evidence="4" id="KW-1185">Reference proteome</keyword>
<dbReference type="EMBL" id="CACVKT020002618">
    <property type="protein sequence ID" value="CAC5379027.1"/>
    <property type="molecule type" value="Genomic_DNA"/>
</dbReference>
<dbReference type="InterPro" id="IPR002889">
    <property type="entry name" value="WSC_carb-bd"/>
</dbReference>
<keyword evidence="1" id="KW-0732">Signal</keyword>
<dbReference type="Pfam" id="PF01822">
    <property type="entry name" value="WSC"/>
    <property type="match status" value="1"/>
</dbReference>
<dbReference type="PROSITE" id="PS51212">
    <property type="entry name" value="WSC"/>
    <property type="match status" value="1"/>
</dbReference>
<evidence type="ECO:0000256" key="1">
    <source>
        <dbReference type="SAM" id="SignalP"/>
    </source>
</evidence>
<feature type="signal peptide" evidence="1">
    <location>
        <begin position="1"/>
        <end position="20"/>
    </location>
</feature>
<accession>A0A6J8BAE5</accession>
<name>A0A6J8BAE5_MYTCO</name>
<protein>
    <recommendedName>
        <fullName evidence="2">WSC domain-containing protein</fullName>
    </recommendedName>
</protein>
<gene>
    <name evidence="3" type="ORF">MCOR_15131</name>
</gene>
<feature type="domain" description="WSC" evidence="2">
    <location>
        <begin position="19"/>
        <end position="111"/>
    </location>
</feature>
<dbReference type="AlphaFoldDB" id="A0A6J8BAE5"/>
<proteinExistence type="predicted"/>
<evidence type="ECO:0000313" key="3">
    <source>
        <dbReference type="EMBL" id="CAC5379027.1"/>
    </source>
</evidence>
<evidence type="ECO:0000259" key="2">
    <source>
        <dbReference type="PROSITE" id="PS51212"/>
    </source>
</evidence>